<comment type="caution">
    <text evidence="2">The sequence shown here is derived from an EMBL/GenBank/DDBJ whole genome shotgun (WGS) entry which is preliminary data.</text>
</comment>
<protein>
    <submittedName>
        <fullName evidence="2">Helix-turn-helix domain-containing protein</fullName>
    </submittedName>
</protein>
<dbReference type="CDD" id="cd00093">
    <property type="entry name" value="HTH_XRE"/>
    <property type="match status" value="1"/>
</dbReference>
<name>A0ABV8LNW0_9ACTN</name>
<dbReference type="Pfam" id="PF13560">
    <property type="entry name" value="HTH_31"/>
    <property type="match status" value="1"/>
</dbReference>
<dbReference type="InterPro" id="IPR010982">
    <property type="entry name" value="Lambda_DNA-bd_dom_sf"/>
</dbReference>
<organism evidence="2 3">
    <name type="scientific">Hamadaea flava</name>
    <dbReference type="NCBI Taxonomy" id="1742688"/>
    <lineage>
        <taxon>Bacteria</taxon>
        <taxon>Bacillati</taxon>
        <taxon>Actinomycetota</taxon>
        <taxon>Actinomycetes</taxon>
        <taxon>Micromonosporales</taxon>
        <taxon>Micromonosporaceae</taxon>
        <taxon>Hamadaea</taxon>
    </lineage>
</organism>
<dbReference type="RefSeq" id="WP_253752760.1">
    <property type="nucleotide sequence ID" value="NZ_JAMZDZ010000001.1"/>
</dbReference>
<evidence type="ECO:0000313" key="3">
    <source>
        <dbReference type="Proteomes" id="UP001595816"/>
    </source>
</evidence>
<gene>
    <name evidence="2" type="ORF">ACFOZ4_19025</name>
</gene>
<dbReference type="PROSITE" id="PS50943">
    <property type="entry name" value="HTH_CROC1"/>
    <property type="match status" value="1"/>
</dbReference>
<dbReference type="EMBL" id="JBHSAY010000009">
    <property type="protein sequence ID" value="MFC4132705.1"/>
    <property type="molecule type" value="Genomic_DNA"/>
</dbReference>
<proteinExistence type="predicted"/>
<evidence type="ECO:0000259" key="1">
    <source>
        <dbReference type="PROSITE" id="PS50943"/>
    </source>
</evidence>
<dbReference type="Gene3D" id="1.10.260.40">
    <property type="entry name" value="lambda repressor-like DNA-binding domains"/>
    <property type="match status" value="1"/>
</dbReference>
<dbReference type="SUPFAM" id="SSF47413">
    <property type="entry name" value="lambda repressor-like DNA-binding domains"/>
    <property type="match status" value="1"/>
</dbReference>
<keyword evidence="3" id="KW-1185">Reference proteome</keyword>
<dbReference type="InterPro" id="IPR001387">
    <property type="entry name" value="Cro/C1-type_HTH"/>
</dbReference>
<reference evidence="3" key="1">
    <citation type="journal article" date="2019" name="Int. J. Syst. Evol. Microbiol.">
        <title>The Global Catalogue of Microorganisms (GCM) 10K type strain sequencing project: providing services to taxonomists for standard genome sequencing and annotation.</title>
        <authorList>
            <consortium name="The Broad Institute Genomics Platform"/>
            <consortium name="The Broad Institute Genome Sequencing Center for Infectious Disease"/>
            <person name="Wu L."/>
            <person name="Ma J."/>
        </authorList>
    </citation>
    <scope>NUCLEOTIDE SEQUENCE [LARGE SCALE GENOMIC DNA]</scope>
    <source>
        <strain evidence="3">CGMCC 4.7289</strain>
    </source>
</reference>
<evidence type="ECO:0000313" key="2">
    <source>
        <dbReference type="EMBL" id="MFC4132705.1"/>
    </source>
</evidence>
<dbReference type="SMART" id="SM00530">
    <property type="entry name" value="HTH_XRE"/>
    <property type="match status" value="1"/>
</dbReference>
<accession>A0ABV8LNW0</accession>
<sequence length="156" mass="16746">MSKKRRDPQTPFGWYLRALMEAHGFASDGELAAATGVSASLISRYQSGDIEPSVQNLRRLAPYLGVSLGELMVEATLATSEELGMVPRATATTKLDASLAEAQRLLSDPTRPDSAKEYLRDTLRGAIAFWRQQTGLKAPAEPSAADRAAGRGVRAA</sequence>
<feature type="domain" description="HTH cro/C1-type" evidence="1">
    <location>
        <begin position="30"/>
        <end position="71"/>
    </location>
</feature>
<dbReference type="Proteomes" id="UP001595816">
    <property type="component" value="Unassembled WGS sequence"/>
</dbReference>